<gene>
    <name evidence="6" type="ORF">NIES267_59600</name>
</gene>
<dbReference type="PANTHER" id="PTHR46193:SF18">
    <property type="entry name" value="HEXITOL PHOSPHATASE B"/>
    <property type="match status" value="1"/>
</dbReference>
<organism evidence="6 7">
    <name type="scientific">Calothrix parasitica NIES-267</name>
    <dbReference type="NCBI Taxonomy" id="1973488"/>
    <lineage>
        <taxon>Bacteria</taxon>
        <taxon>Bacillati</taxon>
        <taxon>Cyanobacteriota</taxon>
        <taxon>Cyanophyceae</taxon>
        <taxon>Nostocales</taxon>
        <taxon>Calotrichaceae</taxon>
        <taxon>Calothrix</taxon>
    </lineage>
</organism>
<accession>A0A1Z4LZ13</accession>
<dbReference type="SFLD" id="SFLDG01129">
    <property type="entry name" value="C1.5:_HAD__Beta-PGM__Phosphata"/>
    <property type="match status" value="1"/>
</dbReference>
<dbReference type="SFLD" id="SFLDG01135">
    <property type="entry name" value="C1.5.6:_HAD__Beta-PGM__Phospha"/>
    <property type="match status" value="1"/>
</dbReference>
<dbReference type="EMBL" id="AP018227">
    <property type="protein sequence ID" value="BAY86452.1"/>
    <property type="molecule type" value="Genomic_DNA"/>
</dbReference>
<evidence type="ECO:0000256" key="1">
    <source>
        <dbReference type="ARBA" id="ARBA00001946"/>
    </source>
</evidence>
<evidence type="ECO:0000256" key="3">
    <source>
        <dbReference type="ARBA" id="ARBA00022723"/>
    </source>
</evidence>
<dbReference type="InterPro" id="IPR023214">
    <property type="entry name" value="HAD_sf"/>
</dbReference>
<dbReference type="GO" id="GO:0046872">
    <property type="term" value="F:metal ion binding"/>
    <property type="evidence" value="ECO:0007669"/>
    <property type="project" value="UniProtKB-KW"/>
</dbReference>
<dbReference type="SUPFAM" id="SSF56784">
    <property type="entry name" value="HAD-like"/>
    <property type="match status" value="1"/>
</dbReference>
<dbReference type="PANTHER" id="PTHR46193">
    <property type="entry name" value="6-PHOSPHOGLUCONATE PHOSPHATASE"/>
    <property type="match status" value="1"/>
</dbReference>
<keyword evidence="4" id="KW-0460">Magnesium</keyword>
<dbReference type="Pfam" id="PF13419">
    <property type="entry name" value="HAD_2"/>
    <property type="match status" value="1"/>
</dbReference>
<proteinExistence type="inferred from homology"/>
<keyword evidence="3" id="KW-0479">Metal-binding</keyword>
<name>A0A1Z4LZ13_9CYAN</name>
<dbReference type="NCBIfam" id="TIGR01509">
    <property type="entry name" value="HAD-SF-IA-v3"/>
    <property type="match status" value="1"/>
</dbReference>
<dbReference type="InterPro" id="IPR051600">
    <property type="entry name" value="Beta-PGM-like"/>
</dbReference>
<keyword evidence="7" id="KW-1185">Reference proteome</keyword>
<comment type="cofactor">
    <cofactor evidence="1">
        <name>Mg(2+)</name>
        <dbReference type="ChEBI" id="CHEBI:18420"/>
    </cofactor>
</comment>
<dbReference type="InterPro" id="IPR036412">
    <property type="entry name" value="HAD-like_sf"/>
</dbReference>
<dbReference type="OrthoDB" id="9797743at2"/>
<evidence type="ECO:0000256" key="4">
    <source>
        <dbReference type="ARBA" id="ARBA00022842"/>
    </source>
</evidence>
<dbReference type="GO" id="GO:0016787">
    <property type="term" value="F:hydrolase activity"/>
    <property type="evidence" value="ECO:0007669"/>
    <property type="project" value="UniProtKB-KW"/>
</dbReference>
<dbReference type="AlphaFoldDB" id="A0A1Z4LZ13"/>
<evidence type="ECO:0000313" key="6">
    <source>
        <dbReference type="EMBL" id="BAY86452.1"/>
    </source>
</evidence>
<dbReference type="InterPro" id="IPR023198">
    <property type="entry name" value="PGP-like_dom2"/>
</dbReference>
<keyword evidence="6" id="KW-0378">Hydrolase</keyword>
<evidence type="ECO:0000256" key="2">
    <source>
        <dbReference type="ARBA" id="ARBA00006171"/>
    </source>
</evidence>
<keyword evidence="5" id="KW-0119">Carbohydrate metabolism</keyword>
<dbReference type="PROSITE" id="PS01228">
    <property type="entry name" value="COF_1"/>
    <property type="match status" value="1"/>
</dbReference>
<sequence length="220" mass="24730">MFSAILFDFDGTIVNTDPIHYKIWKDFLLEYNVEINEEIFKSNFAGRHNPDIIQDVLPHLSAEESERFAQEKEARFREQASLLKTISGFTQLFAWSKQHHLKCALVTNAPKLNAYHMLEALQLKEAFDIIILGEEQTAAKPDPTPYKVALEKLGLQPQEAIAIEDSPSGMRSAVDAGIRTIGITSTQAPETLQNLGAFMTISDFADSQLWTFLNSLLSID</sequence>
<dbReference type="InterPro" id="IPR041492">
    <property type="entry name" value="HAD_2"/>
</dbReference>
<dbReference type="InterPro" id="IPR006439">
    <property type="entry name" value="HAD-SF_hydro_IA"/>
</dbReference>
<dbReference type="CDD" id="cd07505">
    <property type="entry name" value="HAD_BPGM-like"/>
    <property type="match status" value="1"/>
</dbReference>
<dbReference type="Gene3D" id="1.10.150.240">
    <property type="entry name" value="Putative phosphatase, domain 2"/>
    <property type="match status" value="1"/>
</dbReference>
<dbReference type="Proteomes" id="UP000218418">
    <property type="component" value="Chromosome"/>
</dbReference>
<evidence type="ECO:0000256" key="5">
    <source>
        <dbReference type="ARBA" id="ARBA00023277"/>
    </source>
</evidence>
<comment type="similarity">
    <text evidence="2">Belongs to the HAD-like hydrolase superfamily. CbbY/CbbZ/Gph/YieH family.</text>
</comment>
<dbReference type="Gene3D" id="3.40.50.1000">
    <property type="entry name" value="HAD superfamily/HAD-like"/>
    <property type="match status" value="1"/>
</dbReference>
<reference evidence="6 7" key="1">
    <citation type="submission" date="2017-06" db="EMBL/GenBank/DDBJ databases">
        <title>Genome sequencing of cyanobaciteial culture collection at National Institute for Environmental Studies (NIES).</title>
        <authorList>
            <person name="Hirose Y."/>
            <person name="Shimura Y."/>
            <person name="Fujisawa T."/>
            <person name="Nakamura Y."/>
            <person name="Kawachi M."/>
        </authorList>
    </citation>
    <scope>NUCLEOTIDE SEQUENCE [LARGE SCALE GENOMIC DNA]</scope>
    <source>
        <strain evidence="6 7">NIES-267</strain>
    </source>
</reference>
<protein>
    <submittedName>
        <fullName evidence="6">HAD family hydrolase</fullName>
    </submittedName>
</protein>
<dbReference type="SFLD" id="SFLDS00003">
    <property type="entry name" value="Haloacid_Dehalogenase"/>
    <property type="match status" value="1"/>
</dbReference>
<evidence type="ECO:0000313" key="7">
    <source>
        <dbReference type="Proteomes" id="UP000218418"/>
    </source>
</evidence>